<reference evidence="2" key="1">
    <citation type="submission" date="2020-02" db="EMBL/GenBank/DDBJ databases">
        <authorList>
            <person name="Meier V. D."/>
        </authorList>
    </citation>
    <scope>NUCLEOTIDE SEQUENCE</scope>
    <source>
        <strain evidence="2">AVDCRST_MAG42</strain>
    </source>
</reference>
<accession>A0A6J4ITF3</accession>
<feature type="chain" id="PRO_5027026583" description="DUF3828 domain-containing protein" evidence="1">
    <location>
        <begin position="19"/>
        <end position="278"/>
    </location>
</feature>
<protein>
    <recommendedName>
        <fullName evidence="3">DUF3828 domain-containing protein</fullName>
    </recommendedName>
</protein>
<keyword evidence="1" id="KW-0732">Signal</keyword>
<name>A0A6J4ITF3_9BACT</name>
<feature type="signal peptide" evidence="1">
    <location>
        <begin position="1"/>
        <end position="18"/>
    </location>
</feature>
<evidence type="ECO:0000256" key="1">
    <source>
        <dbReference type="SAM" id="SignalP"/>
    </source>
</evidence>
<evidence type="ECO:0008006" key="3">
    <source>
        <dbReference type="Google" id="ProtNLM"/>
    </source>
</evidence>
<gene>
    <name evidence="2" type="ORF">AVDCRST_MAG42-3000</name>
</gene>
<dbReference type="EMBL" id="CADCTA010000097">
    <property type="protein sequence ID" value="CAA9261611.1"/>
    <property type="molecule type" value="Genomic_DNA"/>
</dbReference>
<evidence type="ECO:0000313" key="2">
    <source>
        <dbReference type="EMBL" id="CAA9261611.1"/>
    </source>
</evidence>
<proteinExistence type="predicted"/>
<sequence length="278" mass="31297">MRNILITCFLLAALIAHAQSPPVPSEKELKSLTVESLRAFQKAIQAKDFTAFHRQTSALWREQITPAKLKSIFQTFIDQEIDLAPILKLDPEFDGPAAIEDEVLVIQGRYPTRPSAVQFRLKYVNEKSAWKLVGIKVDVKGPTVPSEREARALALESLLAFNRAVQAKNFTTFHKQVADVWRKQITPEELKKAFASFTEQEVDIGLIAEHQPVFEPAPGFDEDELLLLKGYYPTEPNKVHFKLRYIQESDAWQLVNIAVNVSPEADADADNAQAATED</sequence>
<dbReference type="AlphaFoldDB" id="A0A6J4ITF3"/>
<organism evidence="2">
    <name type="scientific">uncultured Chthoniobacterales bacterium</name>
    <dbReference type="NCBI Taxonomy" id="1836801"/>
    <lineage>
        <taxon>Bacteria</taxon>
        <taxon>Pseudomonadati</taxon>
        <taxon>Verrucomicrobiota</taxon>
        <taxon>Spartobacteria</taxon>
        <taxon>Chthoniobacterales</taxon>
        <taxon>environmental samples</taxon>
    </lineage>
</organism>